<accession>A0A0J6H664</accession>
<protein>
    <recommendedName>
        <fullName evidence="1">Dermonecrotic toxin N-terminal domain-containing protein</fullName>
    </recommendedName>
</protein>
<dbReference type="InterPro" id="IPR046673">
    <property type="entry name" value="ToxA_N"/>
</dbReference>
<evidence type="ECO:0000313" key="3">
    <source>
        <dbReference type="EMBL" id="SDR84287.1"/>
    </source>
</evidence>
<dbReference type="Proteomes" id="UP000182814">
    <property type="component" value="Chromosome I"/>
</dbReference>
<dbReference type="PATRIC" id="fig|163011.3.peg.5617"/>
<sequence length="797" mass="89099">MNTIYSAVSDSRPQWFKYVGAADQLHYGELEQQLIGSRNDLEKQLGHFTSVQAYARNLMSQALLMEFGATADPDNITTHCRYVFEQAGRIYVQEDKRSLTDLLLHGLHENGQRSQITFKSDGLLPSGLNQQWLEEVFTTDVRAAFGNKIRSVYQQAGVLAAMNNVTRDRLLLSAFAAKLQGHLDDANLQLIRRAVAGDMSLTLAPLQLREDTRPLCDVVVVGPLDSYSHDWFLYAPGAPGGQEWHRFATFRVLDLSLSAWTATEQGRDYLVWQTHALEREEIGGYLKTIPPRPSNWRGSRLAPSFYQGEEVLKSIVFNHRAWLVAQEESLTPYGYRNASDEQRQRFTRLNCELKALKTLEVRQGGFISYERFCFDLIKQRVEQVLLQRGESLAVNPDRIYVQISQEQQMTLTELIVREVHFEASGVGQPLYPRFTWATDHPDIRTLDIRDISSWSKTLRPGEKYIDMLRSVYLNRSNPEGLLMRGICIGGMRRQMTVSLMQAAFTGRVPLQHVIEIEKVIVAFGSMQPASPVGEAPGDVRHSALFKLFLRDRLVVGVFVFRLLVAGKVEEYLYTPNAPDGCELRPFKDFVPAVKTRGIGDYLYDRAFVKYQPQVGTYLTDLEQLANFTEAPVLVRNSRVTDLNDCYNDVVYKIISDVDEATQSLDEIIAGLVYDAVVTAVSVISIVFPPVGIALSAALLTQNLVQGGVAYSEGDRAKAMGHFKEALIELASLGKAGIGGAGASQVQKNLIDLLGDAREVEKLYCAATGQPGLEERALEAIQEILADPDSSVSKTTLV</sequence>
<dbReference type="AlphaFoldDB" id="A0A0J6H664"/>
<dbReference type="Proteomes" id="UP000434925">
    <property type="component" value="Unassembled WGS sequence"/>
</dbReference>
<evidence type="ECO:0000313" key="4">
    <source>
        <dbReference type="Proteomes" id="UP000182814"/>
    </source>
</evidence>
<name>A0A0J6H664_9PSED</name>
<dbReference type="EMBL" id="VZPO01000009">
    <property type="protein sequence ID" value="KAB0501470.1"/>
    <property type="molecule type" value="Genomic_DNA"/>
</dbReference>
<evidence type="ECO:0000313" key="2">
    <source>
        <dbReference type="EMBL" id="KAB0501470.1"/>
    </source>
</evidence>
<keyword evidence="4" id="KW-1185">Reference proteome</keyword>
<gene>
    <name evidence="2" type="ORF">F7R14_21810</name>
    <name evidence="3" type="ORF">SAMN04490191_0077</name>
</gene>
<evidence type="ECO:0000313" key="5">
    <source>
        <dbReference type="Proteomes" id="UP000434925"/>
    </source>
</evidence>
<reference evidence="2 5" key="3">
    <citation type="submission" date="2019-09" db="EMBL/GenBank/DDBJ databases">
        <title>Draft genome sequences of 48 bacterial type strains from the CCUG.</title>
        <authorList>
            <person name="Tunovic T."/>
            <person name="Pineiro-Iglesias B."/>
            <person name="Unosson C."/>
            <person name="Inganas E."/>
            <person name="Ohlen M."/>
            <person name="Cardew S."/>
            <person name="Jensie-Markopoulos S."/>
            <person name="Salva-Serra F."/>
            <person name="Jaen-Luchoro D."/>
            <person name="Karlsson R."/>
            <person name="Svensson-Stadler L."/>
            <person name="Chun J."/>
            <person name="Moore E."/>
        </authorList>
    </citation>
    <scope>NUCLEOTIDE SEQUENCE [LARGE SCALE GENOMIC DNA]</scope>
    <source>
        <strain evidence="2 5">CCUG 51522</strain>
    </source>
</reference>
<feature type="domain" description="Dermonecrotic toxin N-terminal" evidence="1">
    <location>
        <begin position="47"/>
        <end position="270"/>
    </location>
</feature>
<evidence type="ECO:0000259" key="1">
    <source>
        <dbReference type="Pfam" id="PF20178"/>
    </source>
</evidence>
<reference evidence="3" key="2">
    <citation type="submission" date="2016-10" db="EMBL/GenBank/DDBJ databases">
        <authorList>
            <person name="de Groot N.N."/>
        </authorList>
    </citation>
    <scope>NUCLEOTIDE SEQUENCE [LARGE SCALE GENOMIC DNA]</scope>
    <source>
        <strain evidence="3">BS3782</strain>
    </source>
</reference>
<dbReference type="RefSeq" id="WP_048396543.1">
    <property type="nucleotide sequence ID" value="NZ_JYLB01000008.1"/>
</dbReference>
<dbReference type="EMBL" id="LT629746">
    <property type="protein sequence ID" value="SDR84287.1"/>
    <property type="molecule type" value="Genomic_DNA"/>
</dbReference>
<organism evidence="3 4">
    <name type="scientific">Pseudomonas lini</name>
    <dbReference type="NCBI Taxonomy" id="163011"/>
    <lineage>
        <taxon>Bacteria</taxon>
        <taxon>Pseudomonadati</taxon>
        <taxon>Pseudomonadota</taxon>
        <taxon>Gammaproteobacteria</taxon>
        <taxon>Pseudomonadales</taxon>
        <taxon>Pseudomonadaceae</taxon>
        <taxon>Pseudomonas</taxon>
    </lineage>
</organism>
<reference evidence="4" key="1">
    <citation type="submission" date="2016-10" db="EMBL/GenBank/DDBJ databases">
        <authorList>
            <person name="Varghese N."/>
            <person name="Submissions S."/>
        </authorList>
    </citation>
    <scope>NUCLEOTIDE SEQUENCE [LARGE SCALE GENOMIC DNA]</scope>
    <source>
        <strain evidence="4">BS3782</strain>
    </source>
</reference>
<proteinExistence type="predicted"/>
<dbReference type="Pfam" id="PF20178">
    <property type="entry name" value="ToxA_N"/>
    <property type="match status" value="1"/>
</dbReference>